<gene>
    <name evidence="5" type="ordered locus">Spirs_0066</name>
</gene>
<dbReference type="CDD" id="cd01392">
    <property type="entry name" value="HTH_LacI"/>
    <property type="match status" value="1"/>
</dbReference>
<dbReference type="GO" id="GO:0000976">
    <property type="term" value="F:transcription cis-regulatory region binding"/>
    <property type="evidence" value="ECO:0007669"/>
    <property type="project" value="TreeGrafter"/>
</dbReference>
<keyword evidence="2" id="KW-0238">DNA-binding</keyword>
<dbReference type="SMART" id="SM00354">
    <property type="entry name" value="HTH_LACI"/>
    <property type="match status" value="1"/>
</dbReference>
<dbReference type="STRING" id="573413.Spirs_0066"/>
<dbReference type="OrthoDB" id="43195at2"/>
<dbReference type="GO" id="GO:0003700">
    <property type="term" value="F:DNA-binding transcription factor activity"/>
    <property type="evidence" value="ECO:0007669"/>
    <property type="project" value="TreeGrafter"/>
</dbReference>
<dbReference type="InterPro" id="IPR010982">
    <property type="entry name" value="Lambda_DNA-bd_dom_sf"/>
</dbReference>
<dbReference type="PANTHER" id="PTHR30146">
    <property type="entry name" value="LACI-RELATED TRANSCRIPTIONAL REPRESSOR"/>
    <property type="match status" value="1"/>
</dbReference>
<reference evidence="5 6" key="1">
    <citation type="journal article" date="2010" name="Stand. Genomic Sci.">
        <title>Complete genome sequence of Spirochaeta smaragdinae type strain (SEBR 4228).</title>
        <authorList>
            <person name="Mavromatis K."/>
            <person name="Yasawong M."/>
            <person name="Chertkov O."/>
            <person name="Lapidus A."/>
            <person name="Lucas S."/>
            <person name="Nolan M."/>
            <person name="Del Rio T.G."/>
            <person name="Tice H."/>
            <person name="Cheng J.F."/>
            <person name="Pitluck S."/>
            <person name="Liolios K."/>
            <person name="Ivanova N."/>
            <person name="Tapia R."/>
            <person name="Han C."/>
            <person name="Bruce D."/>
            <person name="Goodwin L."/>
            <person name="Pati A."/>
            <person name="Chen A."/>
            <person name="Palaniappan K."/>
            <person name="Land M."/>
            <person name="Hauser L."/>
            <person name="Chang Y.J."/>
            <person name="Jeffries C.D."/>
            <person name="Detter J.C."/>
            <person name="Rohde M."/>
            <person name="Brambilla E."/>
            <person name="Spring S."/>
            <person name="Goker M."/>
            <person name="Sikorski J."/>
            <person name="Woyke T."/>
            <person name="Bristow J."/>
            <person name="Eisen J.A."/>
            <person name="Markowitz V."/>
            <person name="Hugenholtz P."/>
            <person name="Klenk H.P."/>
            <person name="Kyrpides N.C."/>
        </authorList>
    </citation>
    <scope>NUCLEOTIDE SEQUENCE [LARGE SCALE GENOMIC DNA]</scope>
    <source>
        <strain evidence="6">DSM 11293 / JCM 15392 / SEBR 4228</strain>
    </source>
</reference>
<dbReference type="PANTHER" id="PTHR30146:SF109">
    <property type="entry name" value="HTH-TYPE TRANSCRIPTIONAL REGULATOR GALS"/>
    <property type="match status" value="1"/>
</dbReference>
<evidence type="ECO:0000256" key="1">
    <source>
        <dbReference type="ARBA" id="ARBA00023015"/>
    </source>
</evidence>
<dbReference type="InterPro" id="IPR028082">
    <property type="entry name" value="Peripla_BP_I"/>
</dbReference>
<dbReference type="InterPro" id="IPR046335">
    <property type="entry name" value="LacI/GalR-like_sensor"/>
</dbReference>
<keyword evidence="6" id="KW-1185">Reference proteome</keyword>
<dbReference type="Gene3D" id="3.40.50.2300">
    <property type="match status" value="2"/>
</dbReference>
<evidence type="ECO:0000313" key="6">
    <source>
        <dbReference type="Proteomes" id="UP000002318"/>
    </source>
</evidence>
<protein>
    <submittedName>
        <fullName evidence="5">Transcriptional regulator, LacI family</fullName>
    </submittedName>
</protein>
<dbReference type="RefSeq" id="WP_013252690.1">
    <property type="nucleotide sequence ID" value="NC_014364.1"/>
</dbReference>
<dbReference type="PROSITE" id="PS50932">
    <property type="entry name" value="HTH_LACI_2"/>
    <property type="match status" value="1"/>
</dbReference>
<proteinExistence type="predicted"/>
<dbReference type="Gene3D" id="1.10.260.40">
    <property type="entry name" value="lambda repressor-like DNA-binding domains"/>
    <property type="match status" value="1"/>
</dbReference>
<keyword evidence="1" id="KW-0805">Transcription regulation</keyword>
<dbReference type="PROSITE" id="PS00356">
    <property type="entry name" value="HTH_LACI_1"/>
    <property type="match status" value="1"/>
</dbReference>
<dbReference type="InterPro" id="IPR000843">
    <property type="entry name" value="HTH_LacI"/>
</dbReference>
<dbReference type="AlphaFoldDB" id="E1R6U4"/>
<accession>E1R6U4</accession>
<sequence>MKVTLKDIANYAEVSSATVSLVLNNKGNISPETRDRVLKAIRHFDYNKSHGPASQQRTIKFLKIAKHGQVINRDHDVFIADYLDGLTSGAQELDYKLEVVSFAHTSVADIIASALQEPSISGAIVLATELNRDDMLLFSTTTIPIVFIDTYNEYLPFDFVDMDNKSSIYKAFIYLKELGFPEIGFVASYSDISNFRIRENAYKESISYYPDMNPDIISVESTFHGAYRDMNAYLEEHKKLTHKAYICSNDIMALGTIKALKEHGFRIPEDVSLLGFDNLPQSAQADPPLSTIEVSKRDIASIAVKQLHNRIEAPGSPTVRSLVGGALILRESIRR</sequence>
<dbReference type="KEGG" id="ssm:Spirs_0066"/>
<dbReference type="Proteomes" id="UP000002318">
    <property type="component" value="Chromosome"/>
</dbReference>
<evidence type="ECO:0000259" key="4">
    <source>
        <dbReference type="PROSITE" id="PS50932"/>
    </source>
</evidence>
<name>E1R6U4_SEDSS</name>
<dbReference type="Pfam" id="PF00356">
    <property type="entry name" value="LacI"/>
    <property type="match status" value="1"/>
</dbReference>
<dbReference type="EMBL" id="CP002116">
    <property type="protein sequence ID" value="ADK79226.1"/>
    <property type="molecule type" value="Genomic_DNA"/>
</dbReference>
<dbReference type="Pfam" id="PF13377">
    <property type="entry name" value="Peripla_BP_3"/>
    <property type="match status" value="1"/>
</dbReference>
<dbReference type="SUPFAM" id="SSF53822">
    <property type="entry name" value="Periplasmic binding protein-like I"/>
    <property type="match status" value="1"/>
</dbReference>
<evidence type="ECO:0000256" key="2">
    <source>
        <dbReference type="ARBA" id="ARBA00023125"/>
    </source>
</evidence>
<feature type="domain" description="HTH lacI-type" evidence="4">
    <location>
        <begin position="3"/>
        <end position="46"/>
    </location>
</feature>
<keyword evidence="3" id="KW-0804">Transcription</keyword>
<evidence type="ECO:0000256" key="3">
    <source>
        <dbReference type="ARBA" id="ARBA00023163"/>
    </source>
</evidence>
<dbReference type="eggNOG" id="COG1609">
    <property type="taxonomic scope" value="Bacteria"/>
</dbReference>
<dbReference type="HOGENOM" id="CLU_037628_6_1_12"/>
<dbReference type="SUPFAM" id="SSF47413">
    <property type="entry name" value="lambda repressor-like DNA-binding domains"/>
    <property type="match status" value="1"/>
</dbReference>
<organism evidence="5 6">
    <name type="scientific">Sediminispirochaeta smaragdinae (strain DSM 11293 / JCM 15392 / SEBR 4228)</name>
    <name type="common">Spirochaeta smaragdinae</name>
    <dbReference type="NCBI Taxonomy" id="573413"/>
    <lineage>
        <taxon>Bacteria</taxon>
        <taxon>Pseudomonadati</taxon>
        <taxon>Spirochaetota</taxon>
        <taxon>Spirochaetia</taxon>
        <taxon>Spirochaetales</taxon>
        <taxon>Spirochaetaceae</taxon>
        <taxon>Sediminispirochaeta</taxon>
    </lineage>
</organism>
<evidence type="ECO:0000313" key="5">
    <source>
        <dbReference type="EMBL" id="ADK79226.1"/>
    </source>
</evidence>